<keyword evidence="6" id="KW-0229">DNA integration</keyword>
<keyword evidence="7" id="KW-0695">RNA-directed DNA polymerase</keyword>
<proteinExistence type="predicted"/>
<keyword evidence="5" id="KW-0460">Magnesium</keyword>
<dbReference type="GO" id="GO:0006310">
    <property type="term" value="P:DNA recombination"/>
    <property type="evidence" value="ECO:0007669"/>
    <property type="project" value="UniProtKB-KW"/>
</dbReference>
<protein>
    <submittedName>
        <fullName evidence="11">Retrovirus-related Pol polyprotein from transposon TNT 1-94</fullName>
    </submittedName>
</protein>
<evidence type="ECO:0000256" key="5">
    <source>
        <dbReference type="ARBA" id="ARBA00022842"/>
    </source>
</evidence>
<dbReference type="Gene3D" id="3.30.420.10">
    <property type="entry name" value="Ribonuclease H-like superfamily/Ribonuclease H"/>
    <property type="match status" value="1"/>
</dbReference>
<keyword evidence="2" id="KW-0479">Metal-binding</keyword>
<reference evidence="11" key="1">
    <citation type="journal article" date="2019" name="Sci. Rep.">
        <title>Draft genome of Tanacetum cinerariifolium, the natural source of mosquito coil.</title>
        <authorList>
            <person name="Yamashiro T."/>
            <person name="Shiraishi A."/>
            <person name="Satake H."/>
            <person name="Nakayama K."/>
        </authorList>
    </citation>
    <scope>NUCLEOTIDE SEQUENCE</scope>
</reference>
<feature type="compositionally biased region" description="Polar residues" evidence="10">
    <location>
        <begin position="217"/>
        <end position="227"/>
    </location>
</feature>
<evidence type="ECO:0000256" key="1">
    <source>
        <dbReference type="ARBA" id="ARBA00022722"/>
    </source>
</evidence>
<comment type="caution">
    <text evidence="11">The sequence shown here is derived from an EMBL/GenBank/DDBJ whole genome shotgun (WGS) entry which is preliminary data.</text>
</comment>
<dbReference type="GO" id="GO:0003964">
    <property type="term" value="F:RNA-directed DNA polymerase activity"/>
    <property type="evidence" value="ECO:0007669"/>
    <property type="project" value="UniProtKB-KW"/>
</dbReference>
<dbReference type="AlphaFoldDB" id="A0A6L2MKE2"/>
<keyword evidence="4" id="KW-0378">Hydrolase</keyword>
<dbReference type="InterPro" id="IPR039537">
    <property type="entry name" value="Retrotran_Ty1/copia-like"/>
</dbReference>
<evidence type="ECO:0000256" key="6">
    <source>
        <dbReference type="ARBA" id="ARBA00022908"/>
    </source>
</evidence>
<dbReference type="GO" id="GO:0015074">
    <property type="term" value="P:DNA integration"/>
    <property type="evidence" value="ECO:0007669"/>
    <property type="project" value="UniProtKB-KW"/>
</dbReference>
<gene>
    <name evidence="11" type="ORF">Tci_046168</name>
</gene>
<keyword evidence="3" id="KW-0255">Endonuclease</keyword>
<evidence type="ECO:0000313" key="11">
    <source>
        <dbReference type="EMBL" id="GEU74190.1"/>
    </source>
</evidence>
<evidence type="ECO:0000256" key="3">
    <source>
        <dbReference type="ARBA" id="ARBA00022759"/>
    </source>
</evidence>
<keyword evidence="1" id="KW-0540">Nuclease</keyword>
<dbReference type="GO" id="GO:0046872">
    <property type="term" value="F:metal ion binding"/>
    <property type="evidence" value="ECO:0007669"/>
    <property type="project" value="UniProtKB-KW"/>
</dbReference>
<evidence type="ECO:0000256" key="9">
    <source>
        <dbReference type="ARBA" id="ARBA00023172"/>
    </source>
</evidence>
<feature type="region of interest" description="Disordered" evidence="10">
    <location>
        <begin position="217"/>
        <end position="255"/>
    </location>
</feature>
<evidence type="ECO:0000256" key="10">
    <source>
        <dbReference type="SAM" id="MobiDB-lite"/>
    </source>
</evidence>
<dbReference type="PANTHER" id="PTHR42648">
    <property type="entry name" value="TRANSPOSASE, PUTATIVE-RELATED"/>
    <property type="match status" value="1"/>
</dbReference>
<dbReference type="InterPro" id="IPR036397">
    <property type="entry name" value="RNaseH_sf"/>
</dbReference>
<accession>A0A6L2MKE2</accession>
<dbReference type="GO" id="GO:0016787">
    <property type="term" value="F:hydrolase activity"/>
    <property type="evidence" value="ECO:0007669"/>
    <property type="project" value="UniProtKB-KW"/>
</dbReference>
<evidence type="ECO:0000256" key="7">
    <source>
        <dbReference type="ARBA" id="ARBA00022918"/>
    </source>
</evidence>
<sequence length="738" mass="82916">MILESVKHGPLIWPTTKENGVTRPRKYSELTHAEAIKADCDVKATNIILQGLPPEVHNPNNIDKNMINQSVQAMPPSEQSSVVNHSETEITSDRNIIPYSQYVHETQQAAVQNSNSSAQQDTLILSVIDQLKTQVINCTKINLDNKNINDTLTAELERYKEKVKVLKEGQHVREQGLIITALKDELTKLKGKSLVDNVVTTHTIALEMLKIGIKPSTSASGLQPSGNTKKDKIQRPPSSTQKNKVEAHPKTVKSSLKNKNCAVKPKKTAIVQHSKLNANSKLISVKFNGCMLSNNHDLYVLNVVNDVNARPKSISVKKTSKRKVWKPTGKVFTKTGYTWRLTGRTFTIVGNTCPLTRITTTTEVHPRKPIVLETDTPKPVVILVDSRKLRKSKTSIPCLRSKDEASDFIIKFLKMIQLWLKAPVRRIKTDNGTKFVNQTLREYYEKVGISHETSVAHSLQQNEAVATACYTQNCSIIRLRNGKTPYELLHDKLHDLSFFHVFGALCYPTNDSEKLEKLQPKADIVASANRLMIMKCNHQLSCTLKSNEPTLQVVLDALKLTPFYKAFHITANVPKIYMQEFWSTISIHHTLLHFKMNDKSHTLNLENFKDMLQICPKLLGQKCEDPPFEEEILSFIRDLGHTREIKDTQIYDAILPDELTNQEMLDSKAYKEYYAVASEAEPPKAKKYKKKADEPVTPSKSKSAPAAKGTRLKTPAKVTGTNRGAGIRSEVPDVTSVI</sequence>
<dbReference type="GO" id="GO:0004519">
    <property type="term" value="F:endonuclease activity"/>
    <property type="evidence" value="ECO:0007669"/>
    <property type="project" value="UniProtKB-KW"/>
</dbReference>
<dbReference type="SUPFAM" id="SSF53098">
    <property type="entry name" value="Ribonuclease H-like"/>
    <property type="match status" value="1"/>
</dbReference>
<keyword evidence="8" id="KW-0548">Nucleotidyltransferase</keyword>
<keyword evidence="9" id="KW-0233">DNA recombination</keyword>
<evidence type="ECO:0000256" key="4">
    <source>
        <dbReference type="ARBA" id="ARBA00022801"/>
    </source>
</evidence>
<feature type="region of interest" description="Disordered" evidence="10">
    <location>
        <begin position="684"/>
        <end position="738"/>
    </location>
</feature>
<keyword evidence="8" id="KW-0808">Transferase</keyword>
<dbReference type="EMBL" id="BKCJ010006839">
    <property type="protein sequence ID" value="GEU74190.1"/>
    <property type="molecule type" value="Genomic_DNA"/>
</dbReference>
<dbReference type="InterPro" id="IPR012337">
    <property type="entry name" value="RNaseH-like_sf"/>
</dbReference>
<name>A0A6L2MKE2_TANCI</name>
<keyword evidence="8" id="KW-0239">DNA-directed DNA polymerase</keyword>
<evidence type="ECO:0000256" key="2">
    <source>
        <dbReference type="ARBA" id="ARBA00022723"/>
    </source>
</evidence>
<dbReference type="PANTHER" id="PTHR42648:SF11">
    <property type="entry name" value="TRANSPOSON TY4-P GAG-POL POLYPROTEIN"/>
    <property type="match status" value="1"/>
</dbReference>
<organism evidence="11">
    <name type="scientific">Tanacetum cinerariifolium</name>
    <name type="common">Dalmatian daisy</name>
    <name type="synonym">Chrysanthemum cinerariifolium</name>
    <dbReference type="NCBI Taxonomy" id="118510"/>
    <lineage>
        <taxon>Eukaryota</taxon>
        <taxon>Viridiplantae</taxon>
        <taxon>Streptophyta</taxon>
        <taxon>Embryophyta</taxon>
        <taxon>Tracheophyta</taxon>
        <taxon>Spermatophyta</taxon>
        <taxon>Magnoliopsida</taxon>
        <taxon>eudicotyledons</taxon>
        <taxon>Gunneridae</taxon>
        <taxon>Pentapetalae</taxon>
        <taxon>asterids</taxon>
        <taxon>campanulids</taxon>
        <taxon>Asterales</taxon>
        <taxon>Asteraceae</taxon>
        <taxon>Asteroideae</taxon>
        <taxon>Anthemideae</taxon>
        <taxon>Anthemidinae</taxon>
        <taxon>Tanacetum</taxon>
    </lineage>
</organism>
<dbReference type="GO" id="GO:0003887">
    <property type="term" value="F:DNA-directed DNA polymerase activity"/>
    <property type="evidence" value="ECO:0007669"/>
    <property type="project" value="UniProtKB-KW"/>
</dbReference>
<evidence type="ECO:0000256" key="8">
    <source>
        <dbReference type="ARBA" id="ARBA00022932"/>
    </source>
</evidence>
<dbReference type="GO" id="GO:0003676">
    <property type="term" value="F:nucleic acid binding"/>
    <property type="evidence" value="ECO:0007669"/>
    <property type="project" value="InterPro"/>
</dbReference>